<feature type="transmembrane region" description="Helical" evidence="10">
    <location>
        <begin position="43"/>
        <end position="65"/>
    </location>
</feature>
<dbReference type="OrthoDB" id="1470350at2759"/>
<evidence type="ECO:0000256" key="10">
    <source>
        <dbReference type="SAM" id="Phobius"/>
    </source>
</evidence>
<dbReference type="GO" id="GO:0020037">
    <property type="term" value="F:heme binding"/>
    <property type="evidence" value="ECO:0007669"/>
    <property type="project" value="InterPro"/>
</dbReference>
<gene>
    <name evidence="11" type="ORF">BDP27DRAFT_1316643</name>
</gene>
<evidence type="ECO:0000256" key="4">
    <source>
        <dbReference type="ARBA" id="ARBA00022723"/>
    </source>
</evidence>
<evidence type="ECO:0000256" key="2">
    <source>
        <dbReference type="ARBA" id="ARBA00010617"/>
    </source>
</evidence>
<dbReference type="InterPro" id="IPR002401">
    <property type="entry name" value="Cyt_P450_E_grp-I"/>
</dbReference>
<protein>
    <submittedName>
        <fullName evidence="11">Cytochrome P450</fullName>
    </submittedName>
</protein>
<dbReference type="InterPro" id="IPR047146">
    <property type="entry name" value="Cyt_P450_E_CYP52_fungi"/>
</dbReference>
<dbReference type="GO" id="GO:0005506">
    <property type="term" value="F:iron ion binding"/>
    <property type="evidence" value="ECO:0007669"/>
    <property type="project" value="InterPro"/>
</dbReference>
<evidence type="ECO:0000256" key="7">
    <source>
        <dbReference type="ARBA" id="ARBA00023033"/>
    </source>
</evidence>
<evidence type="ECO:0000313" key="11">
    <source>
        <dbReference type="EMBL" id="KAF9074680.1"/>
    </source>
</evidence>
<dbReference type="Pfam" id="PF00067">
    <property type="entry name" value="p450"/>
    <property type="match status" value="1"/>
</dbReference>
<dbReference type="Gene3D" id="1.10.630.10">
    <property type="entry name" value="Cytochrome P450"/>
    <property type="match status" value="1"/>
</dbReference>
<keyword evidence="12" id="KW-1185">Reference proteome</keyword>
<organism evidence="11 12">
    <name type="scientific">Rhodocollybia butyracea</name>
    <dbReference type="NCBI Taxonomy" id="206335"/>
    <lineage>
        <taxon>Eukaryota</taxon>
        <taxon>Fungi</taxon>
        <taxon>Dikarya</taxon>
        <taxon>Basidiomycota</taxon>
        <taxon>Agaricomycotina</taxon>
        <taxon>Agaricomycetes</taxon>
        <taxon>Agaricomycetidae</taxon>
        <taxon>Agaricales</taxon>
        <taxon>Marasmiineae</taxon>
        <taxon>Omphalotaceae</taxon>
        <taxon>Rhodocollybia</taxon>
    </lineage>
</organism>
<evidence type="ECO:0000256" key="9">
    <source>
        <dbReference type="RuleBase" id="RU000461"/>
    </source>
</evidence>
<dbReference type="GO" id="GO:0004497">
    <property type="term" value="F:monooxygenase activity"/>
    <property type="evidence" value="ECO:0007669"/>
    <property type="project" value="UniProtKB-KW"/>
</dbReference>
<evidence type="ECO:0000256" key="6">
    <source>
        <dbReference type="ARBA" id="ARBA00023004"/>
    </source>
</evidence>
<dbReference type="PANTHER" id="PTHR24287">
    <property type="entry name" value="P450, PUTATIVE (EUROFUNG)-RELATED"/>
    <property type="match status" value="1"/>
</dbReference>
<dbReference type="PANTHER" id="PTHR24287:SF1">
    <property type="entry name" value="P450, PUTATIVE (EUROFUNG)-RELATED"/>
    <property type="match status" value="1"/>
</dbReference>
<keyword evidence="5 9" id="KW-0560">Oxidoreductase</keyword>
<evidence type="ECO:0000313" key="12">
    <source>
        <dbReference type="Proteomes" id="UP000772434"/>
    </source>
</evidence>
<reference evidence="11" key="1">
    <citation type="submission" date="2020-11" db="EMBL/GenBank/DDBJ databases">
        <authorList>
            <consortium name="DOE Joint Genome Institute"/>
            <person name="Ahrendt S."/>
            <person name="Riley R."/>
            <person name="Andreopoulos W."/>
            <person name="Labutti K."/>
            <person name="Pangilinan J."/>
            <person name="Ruiz-Duenas F.J."/>
            <person name="Barrasa J.M."/>
            <person name="Sanchez-Garcia M."/>
            <person name="Camarero S."/>
            <person name="Miyauchi S."/>
            <person name="Serrano A."/>
            <person name="Linde D."/>
            <person name="Babiker R."/>
            <person name="Drula E."/>
            <person name="Ayuso-Fernandez I."/>
            <person name="Pacheco R."/>
            <person name="Padilla G."/>
            <person name="Ferreira P."/>
            <person name="Barriuso J."/>
            <person name="Kellner H."/>
            <person name="Castanera R."/>
            <person name="Alfaro M."/>
            <person name="Ramirez L."/>
            <person name="Pisabarro A.G."/>
            <person name="Kuo A."/>
            <person name="Tritt A."/>
            <person name="Lipzen A."/>
            <person name="He G."/>
            <person name="Yan M."/>
            <person name="Ng V."/>
            <person name="Cullen D."/>
            <person name="Martin F."/>
            <person name="Rosso M.-N."/>
            <person name="Henrissat B."/>
            <person name="Hibbett D."/>
            <person name="Martinez A.T."/>
            <person name="Grigoriev I.V."/>
        </authorList>
    </citation>
    <scope>NUCLEOTIDE SEQUENCE</scope>
    <source>
        <strain evidence="11">AH 40177</strain>
    </source>
</reference>
<sequence length="608" mass="69190">MIPPGPVLLFRLAFPQALSVLGTYTVLNILTHHGHSFSKYITCLVLIIAFLSRLIWSLFLSRLYAKILDTRRATQMGAVLPPLVEGSSSEVVAGVVRSFGDGYVGEAFVEWAQKYGNIFMYQVYTQTRVMTLEPEHVKAILTTQFDSFEKGVVNYQQLKSLLGSGVFNSDGDMWKFHRKMTLPFFSRNRISDFDIFEHHTEDTISIIKTRLAQGYPIEFQSLIGRFTLDSATEFLFGKDVGSLSAGIPYPKNALIKDDPSLSGHPSNMFVRAFMEGQEKAAQRGRLGDFWPLAEFWSDKVKAHRAQVDNFTNPIVEERRRAHLAQENTGETGNNDDGEGQTFLDHLIRSTDDDRVVKDELCNILVAGRDATASLLTFAIYKLTERPDLTKKLRTEILEFIGPHAQPSYKHIADMKYLRAFLNETLRLYPAVGFNSRYTKKPIVLPAKNGQPDYYIPAGVKCVYSPFLMHRREDLWGPDALEFDPDRFIDERVQKYLAPSPYLFTPFSKGPRICVGKQFAYNEVSYFLIRLLQSFTDFEMDWDAQPESSKSPADWVPMPGTTKGRDKVMLTVHLTMMVKVYDIFLIFCAEVSERYVAGRAMGQNERIGH</sequence>
<keyword evidence="4 8" id="KW-0479">Metal-binding</keyword>
<comment type="caution">
    <text evidence="11">The sequence shown here is derived from an EMBL/GenBank/DDBJ whole genome shotgun (WGS) entry which is preliminary data.</text>
</comment>
<proteinExistence type="inferred from homology"/>
<evidence type="ECO:0000256" key="1">
    <source>
        <dbReference type="ARBA" id="ARBA00001971"/>
    </source>
</evidence>
<dbReference type="InterPro" id="IPR001128">
    <property type="entry name" value="Cyt_P450"/>
</dbReference>
<evidence type="ECO:0000256" key="5">
    <source>
        <dbReference type="ARBA" id="ARBA00023002"/>
    </source>
</evidence>
<feature type="binding site" description="axial binding residue" evidence="8">
    <location>
        <position position="513"/>
    </location>
    <ligand>
        <name>heme</name>
        <dbReference type="ChEBI" id="CHEBI:30413"/>
    </ligand>
    <ligandPart>
        <name>Fe</name>
        <dbReference type="ChEBI" id="CHEBI:18248"/>
    </ligandPart>
</feature>
<keyword evidence="7 9" id="KW-0503">Monooxygenase</keyword>
<keyword evidence="3 8" id="KW-0349">Heme</keyword>
<feature type="transmembrane region" description="Helical" evidence="10">
    <location>
        <begin position="12"/>
        <end position="31"/>
    </location>
</feature>
<name>A0A9P5Q6T6_9AGAR</name>
<dbReference type="EMBL" id="JADNRY010000012">
    <property type="protein sequence ID" value="KAF9074680.1"/>
    <property type="molecule type" value="Genomic_DNA"/>
</dbReference>
<dbReference type="Proteomes" id="UP000772434">
    <property type="component" value="Unassembled WGS sequence"/>
</dbReference>
<comment type="cofactor">
    <cofactor evidence="1 8">
        <name>heme</name>
        <dbReference type="ChEBI" id="CHEBI:30413"/>
    </cofactor>
</comment>
<evidence type="ECO:0000256" key="8">
    <source>
        <dbReference type="PIRSR" id="PIRSR602401-1"/>
    </source>
</evidence>
<dbReference type="CDD" id="cd11063">
    <property type="entry name" value="CYP52"/>
    <property type="match status" value="1"/>
</dbReference>
<comment type="similarity">
    <text evidence="2 9">Belongs to the cytochrome P450 family.</text>
</comment>
<dbReference type="InterPro" id="IPR017972">
    <property type="entry name" value="Cyt_P450_CS"/>
</dbReference>
<dbReference type="InterPro" id="IPR036396">
    <property type="entry name" value="Cyt_P450_sf"/>
</dbReference>
<keyword evidence="10" id="KW-0472">Membrane</keyword>
<evidence type="ECO:0000256" key="3">
    <source>
        <dbReference type="ARBA" id="ARBA00022617"/>
    </source>
</evidence>
<dbReference type="SUPFAM" id="SSF48264">
    <property type="entry name" value="Cytochrome P450"/>
    <property type="match status" value="1"/>
</dbReference>
<dbReference type="PRINTS" id="PR00463">
    <property type="entry name" value="EP450I"/>
</dbReference>
<dbReference type="AlphaFoldDB" id="A0A9P5Q6T6"/>
<accession>A0A9P5Q6T6</accession>
<keyword evidence="10" id="KW-1133">Transmembrane helix</keyword>
<dbReference type="PRINTS" id="PR00385">
    <property type="entry name" value="P450"/>
</dbReference>
<keyword evidence="6 8" id="KW-0408">Iron</keyword>
<keyword evidence="10" id="KW-0812">Transmembrane</keyword>
<dbReference type="GO" id="GO:0016705">
    <property type="term" value="F:oxidoreductase activity, acting on paired donors, with incorporation or reduction of molecular oxygen"/>
    <property type="evidence" value="ECO:0007669"/>
    <property type="project" value="InterPro"/>
</dbReference>
<dbReference type="PROSITE" id="PS00086">
    <property type="entry name" value="CYTOCHROME_P450"/>
    <property type="match status" value="1"/>
</dbReference>